<dbReference type="InterPro" id="IPR036068">
    <property type="entry name" value="Nicotinate_pribotase-like_C"/>
</dbReference>
<dbReference type="PANTHER" id="PTHR11098:SF1">
    <property type="entry name" value="NICOTINATE PHOSPHORIBOSYLTRANSFERASE"/>
    <property type="match status" value="1"/>
</dbReference>
<dbReference type="InterPro" id="IPR007229">
    <property type="entry name" value="Nic_PRibTrfase-Fam"/>
</dbReference>
<dbReference type="GO" id="GO:0004516">
    <property type="term" value="F:nicotinate phosphoribosyltransferase activity"/>
    <property type="evidence" value="ECO:0007669"/>
    <property type="project" value="UniProtKB-EC"/>
</dbReference>
<dbReference type="AlphaFoldDB" id="A0AAN7KFK3"/>
<feature type="domain" description="Nicotinate phosphoribosyltransferase C-terminal" evidence="7">
    <location>
        <begin position="37"/>
        <end position="106"/>
    </location>
</feature>
<dbReference type="Pfam" id="PF17956">
    <property type="entry name" value="NAPRTase_C"/>
    <property type="match status" value="1"/>
</dbReference>
<comment type="pathway">
    <text evidence="1">Cofactor biosynthesis; NAD(+) biosynthesis; nicotinate D-ribonucleotide from nicotinate: step 1/1.</text>
</comment>
<gene>
    <name evidence="8" type="ORF">SAY86_026297</name>
</gene>
<dbReference type="GO" id="GO:0034355">
    <property type="term" value="P:NAD+ biosynthetic process via the salvage pathway"/>
    <property type="evidence" value="ECO:0007669"/>
    <property type="project" value="TreeGrafter"/>
</dbReference>
<evidence type="ECO:0000256" key="3">
    <source>
        <dbReference type="ARBA" id="ARBA00022553"/>
    </source>
</evidence>
<dbReference type="SUPFAM" id="SSF51690">
    <property type="entry name" value="Nicotinate/Quinolinate PRTase C-terminal domain-like"/>
    <property type="match status" value="1"/>
</dbReference>
<comment type="caution">
    <text evidence="8">The sequence shown here is derived from an EMBL/GenBank/DDBJ whole genome shotgun (WGS) entry which is preliminary data.</text>
</comment>
<proteinExistence type="predicted"/>
<sequence>MIYKAAGIRLNSGDLAYFSYEAGREEVTISDVLGYGQKRSYRLYGKEGYPLVDIITGENEPSHKEELYLSGECVKVGERILCRHPFSESKRAYVVQERVEELLQCYGPGA</sequence>
<dbReference type="EC" id="6.3.4.21" evidence="2"/>
<dbReference type="Proteomes" id="UP001346149">
    <property type="component" value="Unassembled WGS sequence"/>
</dbReference>
<protein>
    <recommendedName>
        <fullName evidence="2">nicotinate phosphoribosyltransferase</fullName>
        <ecNumber evidence="2">6.3.4.21</ecNumber>
    </recommendedName>
</protein>
<dbReference type="GO" id="GO:0005829">
    <property type="term" value="C:cytosol"/>
    <property type="evidence" value="ECO:0007669"/>
    <property type="project" value="TreeGrafter"/>
</dbReference>
<keyword evidence="9" id="KW-1185">Reference proteome</keyword>
<reference evidence="8 9" key="1">
    <citation type="journal article" date="2023" name="Hortic Res">
        <title>Pangenome of water caltrop reveals structural variations and asymmetric subgenome divergence after allopolyploidization.</title>
        <authorList>
            <person name="Zhang X."/>
            <person name="Chen Y."/>
            <person name="Wang L."/>
            <person name="Yuan Y."/>
            <person name="Fang M."/>
            <person name="Shi L."/>
            <person name="Lu R."/>
            <person name="Comes H.P."/>
            <person name="Ma Y."/>
            <person name="Chen Y."/>
            <person name="Huang G."/>
            <person name="Zhou Y."/>
            <person name="Zheng Z."/>
            <person name="Qiu Y."/>
        </authorList>
    </citation>
    <scope>NUCLEOTIDE SEQUENCE [LARGE SCALE GENOMIC DNA]</scope>
    <source>
        <strain evidence="8">F231</strain>
    </source>
</reference>
<name>A0AAN7KFK3_TRANT</name>
<evidence type="ECO:0000256" key="1">
    <source>
        <dbReference type="ARBA" id="ARBA00004952"/>
    </source>
</evidence>
<keyword evidence="5" id="KW-0662">Pyridine nucleotide biosynthesis</keyword>
<evidence type="ECO:0000259" key="7">
    <source>
        <dbReference type="Pfam" id="PF17956"/>
    </source>
</evidence>
<accession>A0AAN7KFK3</accession>
<evidence type="ECO:0000313" key="9">
    <source>
        <dbReference type="Proteomes" id="UP001346149"/>
    </source>
</evidence>
<dbReference type="PANTHER" id="PTHR11098">
    <property type="entry name" value="NICOTINATE PHOSPHORIBOSYLTRANSFERASE"/>
    <property type="match status" value="1"/>
</dbReference>
<keyword evidence="3" id="KW-0597">Phosphoprotein</keyword>
<evidence type="ECO:0000256" key="2">
    <source>
        <dbReference type="ARBA" id="ARBA00013236"/>
    </source>
</evidence>
<organism evidence="8 9">
    <name type="scientific">Trapa natans</name>
    <name type="common">Water chestnut</name>
    <dbReference type="NCBI Taxonomy" id="22666"/>
    <lineage>
        <taxon>Eukaryota</taxon>
        <taxon>Viridiplantae</taxon>
        <taxon>Streptophyta</taxon>
        <taxon>Embryophyta</taxon>
        <taxon>Tracheophyta</taxon>
        <taxon>Spermatophyta</taxon>
        <taxon>Magnoliopsida</taxon>
        <taxon>eudicotyledons</taxon>
        <taxon>Gunneridae</taxon>
        <taxon>Pentapetalae</taxon>
        <taxon>rosids</taxon>
        <taxon>malvids</taxon>
        <taxon>Myrtales</taxon>
        <taxon>Lythraceae</taxon>
        <taxon>Trapa</taxon>
    </lineage>
</organism>
<comment type="catalytic activity">
    <reaction evidence="6">
        <text>5-phospho-alpha-D-ribose 1-diphosphate + nicotinate + ATP + H2O = nicotinate beta-D-ribonucleotide + ADP + phosphate + diphosphate</text>
        <dbReference type="Rhea" id="RHEA:36163"/>
        <dbReference type="ChEBI" id="CHEBI:15377"/>
        <dbReference type="ChEBI" id="CHEBI:30616"/>
        <dbReference type="ChEBI" id="CHEBI:32544"/>
        <dbReference type="ChEBI" id="CHEBI:33019"/>
        <dbReference type="ChEBI" id="CHEBI:43474"/>
        <dbReference type="ChEBI" id="CHEBI:57502"/>
        <dbReference type="ChEBI" id="CHEBI:58017"/>
        <dbReference type="ChEBI" id="CHEBI:456216"/>
        <dbReference type="EC" id="6.3.4.21"/>
    </reaction>
</comment>
<dbReference type="InterPro" id="IPR041619">
    <property type="entry name" value="NAPRTase_C"/>
</dbReference>
<keyword evidence="4" id="KW-0436">Ligase</keyword>
<evidence type="ECO:0000313" key="8">
    <source>
        <dbReference type="EMBL" id="KAK4765207.1"/>
    </source>
</evidence>
<dbReference type="EMBL" id="JAXQNO010000023">
    <property type="protein sequence ID" value="KAK4765207.1"/>
    <property type="molecule type" value="Genomic_DNA"/>
</dbReference>
<evidence type="ECO:0000256" key="4">
    <source>
        <dbReference type="ARBA" id="ARBA00022598"/>
    </source>
</evidence>
<dbReference type="Gene3D" id="3.20.140.10">
    <property type="entry name" value="nicotinate phosphoribosyltransferase"/>
    <property type="match status" value="1"/>
</dbReference>
<evidence type="ECO:0000256" key="5">
    <source>
        <dbReference type="ARBA" id="ARBA00022642"/>
    </source>
</evidence>
<evidence type="ECO:0000256" key="6">
    <source>
        <dbReference type="ARBA" id="ARBA00048668"/>
    </source>
</evidence>